<name>A0A177EBL5_9MICR</name>
<dbReference type="AlphaFoldDB" id="A0A177EBL5"/>
<dbReference type="EMBL" id="LTDL01000041">
    <property type="protein sequence ID" value="OAG29344.1"/>
    <property type="molecule type" value="Genomic_DNA"/>
</dbReference>
<gene>
    <name evidence="1" type="ORF">NEDG_01417</name>
</gene>
<keyword evidence="2" id="KW-1185">Reference proteome</keyword>
<accession>A0A177EBL5</accession>
<protein>
    <submittedName>
        <fullName evidence="1">Uncharacterized protein</fullName>
    </submittedName>
</protein>
<comment type="caution">
    <text evidence="1">The sequence shown here is derived from an EMBL/GenBank/DDBJ whole genome shotgun (WGS) entry which is preliminary data.</text>
</comment>
<evidence type="ECO:0000313" key="2">
    <source>
        <dbReference type="Proteomes" id="UP000185944"/>
    </source>
</evidence>
<dbReference type="GeneID" id="93647767"/>
<proteinExistence type="predicted"/>
<organism evidence="1 2">
    <name type="scientific">Nematocida displodere</name>
    <dbReference type="NCBI Taxonomy" id="1805483"/>
    <lineage>
        <taxon>Eukaryota</taxon>
        <taxon>Fungi</taxon>
        <taxon>Fungi incertae sedis</taxon>
        <taxon>Microsporidia</taxon>
        <taxon>Nematocida</taxon>
    </lineage>
</organism>
<evidence type="ECO:0000313" key="1">
    <source>
        <dbReference type="EMBL" id="OAG29344.1"/>
    </source>
</evidence>
<sequence>MEEKKRKYEEEIGTILRRVMEVSYLRKKNTEKLGAILKGVRGEKQEGGDNSPDGLVSEYTELKTRIFQNLGVVDSKHKSVPK</sequence>
<dbReference type="VEuPathDB" id="MicrosporidiaDB:NEDG_01417"/>
<dbReference type="Proteomes" id="UP000185944">
    <property type="component" value="Unassembled WGS sequence"/>
</dbReference>
<dbReference type="RefSeq" id="XP_067544023.1">
    <property type="nucleotide sequence ID" value="XM_067688835.1"/>
</dbReference>
<reference evidence="1 2" key="1">
    <citation type="submission" date="2016-02" db="EMBL/GenBank/DDBJ databases">
        <title>Discovery of a natural microsporidian pathogen with a broad tissue tropism in Caenorhabditis elegans.</title>
        <authorList>
            <person name="Luallen R.J."/>
            <person name="Reinke A.W."/>
            <person name="Tong L."/>
            <person name="Botts M.R."/>
            <person name="Felix M.-A."/>
            <person name="Troemel E.R."/>
        </authorList>
    </citation>
    <scope>NUCLEOTIDE SEQUENCE [LARGE SCALE GENOMIC DNA]</scope>
    <source>
        <strain evidence="1 2">JUm2807</strain>
    </source>
</reference>
<dbReference type="OrthoDB" id="2189564at2759"/>